<dbReference type="AlphaFoldDB" id="A0A8S9RDB5"/>
<organism evidence="3 4">
    <name type="scientific">Brassica cretica</name>
    <name type="common">Mustard</name>
    <dbReference type="NCBI Taxonomy" id="69181"/>
    <lineage>
        <taxon>Eukaryota</taxon>
        <taxon>Viridiplantae</taxon>
        <taxon>Streptophyta</taxon>
        <taxon>Embryophyta</taxon>
        <taxon>Tracheophyta</taxon>
        <taxon>Spermatophyta</taxon>
        <taxon>Magnoliopsida</taxon>
        <taxon>eudicotyledons</taxon>
        <taxon>Gunneridae</taxon>
        <taxon>Pentapetalae</taxon>
        <taxon>rosids</taxon>
        <taxon>malvids</taxon>
        <taxon>Brassicales</taxon>
        <taxon>Brassicaceae</taxon>
        <taxon>Brassiceae</taxon>
        <taxon>Brassica</taxon>
    </lineage>
</organism>
<dbReference type="Proteomes" id="UP000712600">
    <property type="component" value="Unassembled WGS sequence"/>
</dbReference>
<dbReference type="Pfam" id="PF03078">
    <property type="entry name" value="ATHILA"/>
    <property type="match status" value="1"/>
</dbReference>
<accession>A0A8S9RDB5</accession>
<proteinExistence type="predicted"/>
<sequence>MDRLVNRGPNSGFLLARTWSVPLSGTRGSGSCLEAGGNDTGIFSPNSYPFWSRDQEPEQLQIFLPCERLTMLSDPQHVAFTPASHELIPADFGALESITKPRKKKTRASSSREARPSDADDEGPITPAPVYGTERYHFRPYGGITTNVALRQALSQNGKLLRWNKMQDSTIYKLKNSVKMLKRQMKEVTSLLSQVSIGSGCQRDDVMAGAGPSTLPYPAYYGPPRSSEYQLRRRRRNKAPPTRRPYDPIKKPLQALEEQRLSVGAALRSGVLKPLGKHPTPCRICTCCSGLIRRLQEAAVRASAAWWSGLT</sequence>
<gene>
    <name evidence="3" type="ORF">F2Q69_00059939</name>
</gene>
<evidence type="ECO:0000256" key="1">
    <source>
        <dbReference type="SAM" id="MobiDB-lite"/>
    </source>
</evidence>
<feature type="region of interest" description="Disordered" evidence="1">
    <location>
        <begin position="98"/>
        <end position="131"/>
    </location>
</feature>
<comment type="caution">
    <text evidence="3">The sequence shown here is derived from an EMBL/GenBank/DDBJ whole genome shotgun (WGS) entry which is preliminary data.</text>
</comment>
<dbReference type="InterPro" id="IPR004312">
    <property type="entry name" value="ATHILA_Orf1_C"/>
</dbReference>
<reference evidence="3" key="1">
    <citation type="submission" date="2019-12" db="EMBL/GenBank/DDBJ databases">
        <title>Genome sequencing and annotation of Brassica cretica.</title>
        <authorList>
            <person name="Studholme D.J."/>
            <person name="Sarris P."/>
        </authorList>
    </citation>
    <scope>NUCLEOTIDE SEQUENCE</scope>
    <source>
        <strain evidence="3">PFS-109/04</strain>
        <tissue evidence="3">Leaf</tissue>
    </source>
</reference>
<feature type="domain" description="Arabidopsis retrotransposon Orf1 C-terminal" evidence="2">
    <location>
        <begin position="50"/>
        <end position="189"/>
    </location>
</feature>
<dbReference type="EMBL" id="QGKX02000095">
    <property type="protein sequence ID" value="KAF3570780.1"/>
    <property type="molecule type" value="Genomic_DNA"/>
</dbReference>
<feature type="region of interest" description="Disordered" evidence="1">
    <location>
        <begin position="227"/>
        <end position="250"/>
    </location>
</feature>
<evidence type="ECO:0000259" key="2">
    <source>
        <dbReference type="Pfam" id="PF03078"/>
    </source>
</evidence>
<evidence type="ECO:0000313" key="3">
    <source>
        <dbReference type="EMBL" id="KAF3570780.1"/>
    </source>
</evidence>
<evidence type="ECO:0000313" key="4">
    <source>
        <dbReference type="Proteomes" id="UP000712600"/>
    </source>
</evidence>
<name>A0A8S9RDB5_BRACR</name>
<protein>
    <recommendedName>
        <fullName evidence="2">Arabidopsis retrotransposon Orf1 C-terminal domain-containing protein</fullName>
    </recommendedName>
</protein>